<dbReference type="InterPro" id="IPR029063">
    <property type="entry name" value="SAM-dependent_MTases_sf"/>
</dbReference>
<organism evidence="10 11">
    <name type="scientific">Globicatella sulfidifaciens DSM 15739</name>
    <dbReference type="NCBI Taxonomy" id="1121925"/>
    <lineage>
        <taxon>Bacteria</taxon>
        <taxon>Bacillati</taxon>
        <taxon>Bacillota</taxon>
        <taxon>Bacilli</taxon>
        <taxon>Lactobacillales</taxon>
        <taxon>Aerococcaceae</taxon>
        <taxon>Globicatella</taxon>
    </lineage>
</organism>
<dbReference type="Proteomes" id="UP000189941">
    <property type="component" value="Unassembled WGS sequence"/>
</dbReference>
<evidence type="ECO:0000259" key="8">
    <source>
        <dbReference type="Pfam" id="PF02384"/>
    </source>
</evidence>
<dbReference type="PRINTS" id="PR00507">
    <property type="entry name" value="N12N6MTFRASE"/>
</dbReference>
<evidence type="ECO:0000256" key="1">
    <source>
        <dbReference type="ARBA" id="ARBA00006594"/>
    </source>
</evidence>
<dbReference type="AlphaFoldDB" id="A0A1T4M9W1"/>
<dbReference type="Gene3D" id="1.20.1260.30">
    <property type="match status" value="1"/>
</dbReference>
<feature type="domain" description="DNA methylase adenine-specific" evidence="8">
    <location>
        <begin position="165"/>
        <end position="474"/>
    </location>
</feature>
<evidence type="ECO:0000256" key="5">
    <source>
        <dbReference type="ARBA" id="ARBA00022691"/>
    </source>
</evidence>
<dbReference type="GO" id="GO:0009007">
    <property type="term" value="F:site-specific DNA-methyltransferase (adenine-specific) activity"/>
    <property type="evidence" value="ECO:0007669"/>
    <property type="project" value="UniProtKB-EC"/>
</dbReference>
<protein>
    <recommendedName>
        <fullName evidence="2">site-specific DNA-methyltransferase (adenine-specific)</fullName>
        <ecNumber evidence="2">2.1.1.72</ecNumber>
    </recommendedName>
</protein>
<evidence type="ECO:0000259" key="9">
    <source>
        <dbReference type="Pfam" id="PF12161"/>
    </source>
</evidence>
<dbReference type="InterPro" id="IPR051537">
    <property type="entry name" value="DNA_Adenine_Mtase"/>
</dbReference>
<dbReference type="EMBL" id="FUWO01000011">
    <property type="protein sequence ID" value="SJZ63578.1"/>
    <property type="molecule type" value="Genomic_DNA"/>
</dbReference>
<evidence type="ECO:0000256" key="7">
    <source>
        <dbReference type="ARBA" id="ARBA00047942"/>
    </source>
</evidence>
<dbReference type="InterPro" id="IPR038333">
    <property type="entry name" value="T1MK-like_N_sf"/>
</dbReference>
<dbReference type="InterPro" id="IPR002052">
    <property type="entry name" value="DNA_methylase_N6_adenine_CS"/>
</dbReference>
<evidence type="ECO:0000256" key="4">
    <source>
        <dbReference type="ARBA" id="ARBA00022679"/>
    </source>
</evidence>
<feature type="domain" description="N6 adenine-specific DNA methyltransferase N-terminal" evidence="9">
    <location>
        <begin position="18"/>
        <end position="148"/>
    </location>
</feature>
<sequence length="693" mass="80083">MNERTRHNQTGINVQQKANMIWNIADILRGLYKPHEYGKIILPMTIIKRFNDALYLTKDKVIETYQEVKDFDLPDKFLREASGYEFYNTSPYTFTNLIADSENIEDNFREFLNGFSENVIDVLESFDFDREISKLANANMLFLIIQEFNKKESYMGPDQISSVDMGYVFEELVRRFSESYDEEAGEHFTSRDIIYLMTDLLISEDKEVLLKDGVYRTVYDQTMGTSQMLGAMEERLKDLDKNARVTLFGQEVNPETYAIAKADMLIRGGDSHNMKLGNTLTEDAYKDYTFDYCISNPPFGLDWKSEKGAVEAEAKLGDRGRFGVGLPYVNDGQQLFDLNGIAKLKDTGRMAIVHNGSPLFSGPAGSGPSEIRRYMIENDWLEAVVQLPNDSFYNTGITTYIWIISKNKPSHRAGKVQLIDASKTFVQRRKSIGNKRNDITAQCREIIIKAYGDFLNKEYVEGDKVCESKIFDNIEFGYNQITIETPLRLKFKIDEAGIERFKEETQYKNLGKLTKAQERGKTEEEIKELMKLGEENQKEIIDLLEGLIGQVWLDRDEFVKMINKLFKDKAIELRAPLRNAIIKVFGRHDDEANICKNTKGEVEANSDLRDTERVPLDEDIDQYFNREVKPYNPEAWIDKEKTVVGYEIPFTRYFYKFEEPEPADIISSRILTLELDITTSLRELFSEDGERID</sequence>
<dbReference type="RefSeq" id="WP_078756096.1">
    <property type="nucleotide sequence ID" value="NZ_FUWO01000011.1"/>
</dbReference>
<keyword evidence="4" id="KW-0808">Transferase</keyword>
<proteinExistence type="inferred from homology"/>
<reference evidence="11" key="1">
    <citation type="submission" date="2017-02" db="EMBL/GenBank/DDBJ databases">
        <authorList>
            <person name="Varghese N."/>
            <person name="Submissions S."/>
        </authorList>
    </citation>
    <scope>NUCLEOTIDE SEQUENCE [LARGE SCALE GENOMIC DNA]</scope>
    <source>
        <strain evidence="11">DSM 15739</strain>
    </source>
</reference>
<dbReference type="Gene3D" id="3.40.50.150">
    <property type="entry name" value="Vaccinia Virus protein VP39"/>
    <property type="match status" value="1"/>
</dbReference>
<dbReference type="Pfam" id="PF12161">
    <property type="entry name" value="HsdM_N"/>
    <property type="match status" value="1"/>
</dbReference>
<dbReference type="EC" id="2.1.1.72" evidence="2"/>
<dbReference type="InterPro" id="IPR022749">
    <property type="entry name" value="D12N6_MeTrfase_N"/>
</dbReference>
<dbReference type="GO" id="GO:0032259">
    <property type="term" value="P:methylation"/>
    <property type="evidence" value="ECO:0007669"/>
    <property type="project" value="UniProtKB-KW"/>
</dbReference>
<evidence type="ECO:0000256" key="2">
    <source>
        <dbReference type="ARBA" id="ARBA00011900"/>
    </source>
</evidence>
<keyword evidence="3" id="KW-0489">Methyltransferase</keyword>
<gene>
    <name evidence="10" type="ORF">SAMN02746011_01355</name>
</gene>
<dbReference type="GO" id="GO:0003677">
    <property type="term" value="F:DNA binding"/>
    <property type="evidence" value="ECO:0007669"/>
    <property type="project" value="InterPro"/>
</dbReference>
<dbReference type="PROSITE" id="PS00092">
    <property type="entry name" value="N6_MTASE"/>
    <property type="match status" value="1"/>
</dbReference>
<name>A0A1T4M9W1_9LACT</name>
<accession>A0A1T4M9W1</accession>
<evidence type="ECO:0000313" key="10">
    <source>
        <dbReference type="EMBL" id="SJZ63578.1"/>
    </source>
</evidence>
<keyword evidence="11" id="KW-1185">Reference proteome</keyword>
<comment type="catalytic activity">
    <reaction evidence="7">
        <text>a 2'-deoxyadenosine in DNA + S-adenosyl-L-methionine = an N(6)-methyl-2'-deoxyadenosine in DNA + S-adenosyl-L-homocysteine + H(+)</text>
        <dbReference type="Rhea" id="RHEA:15197"/>
        <dbReference type="Rhea" id="RHEA-COMP:12418"/>
        <dbReference type="Rhea" id="RHEA-COMP:12419"/>
        <dbReference type="ChEBI" id="CHEBI:15378"/>
        <dbReference type="ChEBI" id="CHEBI:57856"/>
        <dbReference type="ChEBI" id="CHEBI:59789"/>
        <dbReference type="ChEBI" id="CHEBI:90615"/>
        <dbReference type="ChEBI" id="CHEBI:90616"/>
        <dbReference type="EC" id="2.1.1.72"/>
    </reaction>
</comment>
<dbReference type="STRING" id="1121925.SAMN02746011_01355"/>
<comment type="similarity">
    <text evidence="1">Belongs to the N(4)/N(6)-methyltransferase family.</text>
</comment>
<dbReference type="GO" id="GO:0009307">
    <property type="term" value="P:DNA restriction-modification system"/>
    <property type="evidence" value="ECO:0007669"/>
    <property type="project" value="UniProtKB-KW"/>
</dbReference>
<dbReference type="SUPFAM" id="SSF53335">
    <property type="entry name" value="S-adenosyl-L-methionine-dependent methyltransferases"/>
    <property type="match status" value="1"/>
</dbReference>
<keyword evidence="5" id="KW-0949">S-adenosyl-L-methionine</keyword>
<dbReference type="OrthoDB" id="9814572at2"/>
<evidence type="ECO:0000313" key="11">
    <source>
        <dbReference type="Proteomes" id="UP000189941"/>
    </source>
</evidence>
<dbReference type="PANTHER" id="PTHR42933:SF3">
    <property type="entry name" value="TYPE I RESTRICTION ENZYME MJAVIII METHYLASE SUBUNIT"/>
    <property type="match status" value="1"/>
</dbReference>
<dbReference type="InterPro" id="IPR003356">
    <property type="entry name" value="DNA_methylase_A-5"/>
</dbReference>
<dbReference type="PANTHER" id="PTHR42933">
    <property type="entry name" value="SLR6095 PROTEIN"/>
    <property type="match status" value="1"/>
</dbReference>
<dbReference type="GO" id="GO:0008170">
    <property type="term" value="F:N-methyltransferase activity"/>
    <property type="evidence" value="ECO:0007669"/>
    <property type="project" value="InterPro"/>
</dbReference>
<dbReference type="Pfam" id="PF02384">
    <property type="entry name" value="N6_Mtase"/>
    <property type="match status" value="1"/>
</dbReference>
<evidence type="ECO:0000256" key="3">
    <source>
        <dbReference type="ARBA" id="ARBA00022603"/>
    </source>
</evidence>
<evidence type="ECO:0000256" key="6">
    <source>
        <dbReference type="ARBA" id="ARBA00022747"/>
    </source>
</evidence>
<keyword evidence="6" id="KW-0680">Restriction system</keyword>